<feature type="domain" description="POTRA" evidence="9">
    <location>
        <begin position="35"/>
        <end position="107"/>
    </location>
</feature>
<dbReference type="Pfam" id="PF08478">
    <property type="entry name" value="POTRA_1"/>
    <property type="match status" value="1"/>
</dbReference>
<dbReference type="OrthoDB" id="4793367at2"/>
<sequence>MSYKISKRFKRLLFSILLISSISFASYLLGWSSLLTVEEVEIKGTESTSVILNELKSKDVEPVVGQKLARVEIRSVKRVLSDLDWIASAQASRNWLSKKIEIQVVERVAVAKALTESNSMVNFDSDGSIFNPTSNKQLKGQELLPLVSTAGDSRKDLVDVALLLKQIPAELSYLVSDLDQISVTKAGYILMSTRINSQAVRINWGSIDQIDQKFSVLQALLKLPENKGIKQVDLSEPKAPIVK</sequence>
<comment type="subcellular location">
    <subcellularLocation>
        <location evidence="1">Membrane</location>
    </subcellularLocation>
</comment>
<evidence type="ECO:0000313" key="11">
    <source>
        <dbReference type="Proteomes" id="UP000217153"/>
    </source>
</evidence>
<accession>A0A249JY65</accession>
<dbReference type="EMBL" id="CP016768">
    <property type="protein sequence ID" value="ASY09460.1"/>
    <property type="molecule type" value="Genomic_DNA"/>
</dbReference>
<evidence type="ECO:0000256" key="2">
    <source>
        <dbReference type="ARBA" id="ARBA00022475"/>
    </source>
</evidence>
<protein>
    <submittedName>
        <fullName evidence="10">Cell division protein FtsQ</fullName>
    </submittedName>
</protein>
<evidence type="ECO:0000256" key="3">
    <source>
        <dbReference type="ARBA" id="ARBA00022519"/>
    </source>
</evidence>
<dbReference type="PANTHER" id="PTHR35851">
    <property type="entry name" value="CELL DIVISION PROTEIN FTSQ"/>
    <property type="match status" value="1"/>
</dbReference>
<dbReference type="Pfam" id="PF03799">
    <property type="entry name" value="FtsQ_DivIB_C"/>
    <property type="match status" value="1"/>
</dbReference>
<dbReference type="PANTHER" id="PTHR35851:SF1">
    <property type="entry name" value="CELL DIVISION PROTEIN FTSQ"/>
    <property type="match status" value="1"/>
</dbReference>
<keyword evidence="11" id="KW-1185">Reference proteome</keyword>
<evidence type="ECO:0000259" key="9">
    <source>
        <dbReference type="PROSITE" id="PS51779"/>
    </source>
</evidence>
<dbReference type="GO" id="GO:0016020">
    <property type="term" value="C:membrane"/>
    <property type="evidence" value="ECO:0007669"/>
    <property type="project" value="UniProtKB-SubCell"/>
</dbReference>
<evidence type="ECO:0000256" key="8">
    <source>
        <dbReference type="ARBA" id="ARBA00023306"/>
    </source>
</evidence>
<proteinExistence type="predicted"/>
<keyword evidence="5" id="KW-0812">Transmembrane</keyword>
<keyword evidence="4 10" id="KW-0132">Cell division</keyword>
<dbReference type="InterPro" id="IPR026579">
    <property type="entry name" value="FtsQ"/>
</dbReference>
<keyword evidence="8" id="KW-0131">Cell cycle</keyword>
<gene>
    <name evidence="10" type="ORF">B1s21122_03800</name>
</gene>
<keyword evidence="3" id="KW-0997">Cell inner membrane</keyword>
<dbReference type="InterPro" id="IPR005548">
    <property type="entry name" value="Cell_div_FtsQ/DivIB_C"/>
</dbReference>
<name>A0A249JY65_9ACTN</name>
<keyword evidence="7" id="KW-0472">Membrane</keyword>
<dbReference type="PROSITE" id="PS51779">
    <property type="entry name" value="POTRA"/>
    <property type="match status" value="1"/>
</dbReference>
<reference evidence="11" key="1">
    <citation type="submission" date="2016-10" db="EMBL/GenBank/DDBJ databases">
        <title>High microdiversification within the ubiquitous acI lineage of Actinobacteria.</title>
        <authorList>
            <person name="Neuenschwander S.M."/>
            <person name="Salcher M."/>
            <person name="Ghai R."/>
            <person name="Pernthaler J."/>
        </authorList>
    </citation>
    <scope>NUCLEOTIDE SEQUENCE [LARGE SCALE GENOMIC DNA]</scope>
</reference>
<dbReference type="KEGG" id="abam:B1s21122_03800"/>
<evidence type="ECO:0000256" key="5">
    <source>
        <dbReference type="ARBA" id="ARBA00022692"/>
    </source>
</evidence>
<evidence type="ECO:0000256" key="1">
    <source>
        <dbReference type="ARBA" id="ARBA00004370"/>
    </source>
</evidence>
<organism evidence="10 11">
    <name type="scientific">Candidatus Nanopelagicus limnae</name>
    <dbReference type="NCBI Taxonomy" id="1884634"/>
    <lineage>
        <taxon>Bacteria</taxon>
        <taxon>Bacillati</taxon>
        <taxon>Actinomycetota</taxon>
        <taxon>Actinomycetes</taxon>
        <taxon>Candidatus Nanopelagicales</taxon>
        <taxon>Candidatus Nanopelagicaceae</taxon>
        <taxon>Candidatus Nanopelagicus</taxon>
    </lineage>
</organism>
<evidence type="ECO:0000313" key="10">
    <source>
        <dbReference type="EMBL" id="ASY09460.1"/>
    </source>
</evidence>
<dbReference type="Proteomes" id="UP000217153">
    <property type="component" value="Chromosome"/>
</dbReference>
<evidence type="ECO:0000256" key="6">
    <source>
        <dbReference type="ARBA" id="ARBA00022989"/>
    </source>
</evidence>
<dbReference type="InterPro" id="IPR013685">
    <property type="entry name" value="POTRA_FtsQ_type"/>
</dbReference>
<evidence type="ECO:0000256" key="7">
    <source>
        <dbReference type="ARBA" id="ARBA00023136"/>
    </source>
</evidence>
<evidence type="ECO:0000256" key="4">
    <source>
        <dbReference type="ARBA" id="ARBA00022618"/>
    </source>
</evidence>
<dbReference type="InterPro" id="IPR034746">
    <property type="entry name" value="POTRA"/>
</dbReference>
<dbReference type="AlphaFoldDB" id="A0A249JY65"/>
<dbReference type="RefSeq" id="WP_095680769.1">
    <property type="nucleotide sequence ID" value="NZ_CP016768.2"/>
</dbReference>
<keyword evidence="6" id="KW-1133">Transmembrane helix</keyword>
<dbReference type="GO" id="GO:0090529">
    <property type="term" value="P:cell septum assembly"/>
    <property type="evidence" value="ECO:0007669"/>
    <property type="project" value="InterPro"/>
</dbReference>
<keyword evidence="2" id="KW-1003">Cell membrane</keyword>